<evidence type="ECO:0000313" key="2">
    <source>
        <dbReference type="EMBL" id="RGZ74410.1"/>
    </source>
</evidence>
<keyword evidence="1" id="KW-1133">Transmembrane helix</keyword>
<proteinExistence type="predicted"/>
<feature type="transmembrane region" description="Helical" evidence="1">
    <location>
        <begin position="15"/>
        <end position="32"/>
    </location>
</feature>
<feature type="transmembrane region" description="Helical" evidence="1">
    <location>
        <begin position="78"/>
        <end position="103"/>
    </location>
</feature>
<dbReference type="InterPro" id="IPR025699">
    <property type="entry name" value="ABC2_memb-like"/>
</dbReference>
<evidence type="ECO:0008006" key="4">
    <source>
        <dbReference type="Google" id="ProtNLM"/>
    </source>
</evidence>
<dbReference type="EMBL" id="QSEN01000023">
    <property type="protein sequence ID" value="RGZ74410.1"/>
    <property type="molecule type" value="Genomic_DNA"/>
</dbReference>
<keyword evidence="1" id="KW-0472">Membrane</keyword>
<dbReference type="Proteomes" id="UP000283431">
    <property type="component" value="Unassembled WGS sequence"/>
</dbReference>
<evidence type="ECO:0000313" key="3">
    <source>
        <dbReference type="Proteomes" id="UP000283431"/>
    </source>
</evidence>
<accession>A0A413PEF3</accession>
<gene>
    <name evidence="2" type="ORF">DW975_11470</name>
</gene>
<comment type="caution">
    <text evidence="2">The sequence shown here is derived from an EMBL/GenBank/DDBJ whole genome shotgun (WGS) entry which is preliminary data.</text>
</comment>
<reference evidence="2 3" key="1">
    <citation type="submission" date="2018-08" db="EMBL/GenBank/DDBJ databases">
        <title>A genome reference for cultivated species of the human gut microbiota.</title>
        <authorList>
            <person name="Zou Y."/>
            <person name="Xue W."/>
            <person name="Luo G."/>
        </authorList>
    </citation>
    <scope>NUCLEOTIDE SEQUENCE [LARGE SCALE GENOMIC DNA]</scope>
    <source>
        <strain evidence="2 3">AM48-7</strain>
    </source>
</reference>
<feature type="transmembrane region" description="Helical" evidence="1">
    <location>
        <begin position="38"/>
        <end position="57"/>
    </location>
</feature>
<sequence length="150" mass="17636">MFALIKKDIIFTKKWILLSVVYAVVATWLIMHEGATNILFTFFLVPFFVTSLPFTKIMSIEDNSDTRDFIRRLPVSKYLVVFSRAVFILFMLLISSISLFVIQTIGFNVEYNTDMLIKIASIILIFLLYFYASIRCFFINIHIMHHNQSW</sequence>
<dbReference type="Pfam" id="PF13346">
    <property type="entry name" value="ABC2_membrane_5"/>
    <property type="match status" value="1"/>
</dbReference>
<keyword evidence="1" id="KW-0812">Transmembrane</keyword>
<dbReference type="AlphaFoldDB" id="A0A413PEF3"/>
<name>A0A413PEF3_9FIRM</name>
<evidence type="ECO:0000256" key="1">
    <source>
        <dbReference type="SAM" id="Phobius"/>
    </source>
</evidence>
<protein>
    <recommendedName>
        <fullName evidence="4">ABC-2 transporter permease</fullName>
    </recommendedName>
</protein>
<feature type="transmembrane region" description="Helical" evidence="1">
    <location>
        <begin position="115"/>
        <end position="138"/>
    </location>
</feature>
<organism evidence="2 3">
    <name type="scientific">Agathobacter rectalis</name>
    <dbReference type="NCBI Taxonomy" id="39491"/>
    <lineage>
        <taxon>Bacteria</taxon>
        <taxon>Bacillati</taxon>
        <taxon>Bacillota</taxon>
        <taxon>Clostridia</taxon>
        <taxon>Lachnospirales</taxon>
        <taxon>Lachnospiraceae</taxon>
        <taxon>Agathobacter</taxon>
    </lineage>
</organism>